<dbReference type="GO" id="GO:0045259">
    <property type="term" value="C:proton-transporting ATP synthase complex"/>
    <property type="evidence" value="ECO:0007669"/>
    <property type="project" value="UniProtKB-KW"/>
</dbReference>
<evidence type="ECO:0000313" key="10">
    <source>
        <dbReference type="EMBL" id="TIA87158.1"/>
    </source>
</evidence>
<evidence type="ECO:0000256" key="7">
    <source>
        <dbReference type="ARBA" id="ARBA00023128"/>
    </source>
</evidence>
<protein>
    <submittedName>
        <fullName evidence="10">Uncharacterized protein</fullName>
    </submittedName>
</protein>
<dbReference type="GO" id="GO:0000470">
    <property type="term" value="P:maturation of LSU-rRNA"/>
    <property type="evidence" value="ECO:0007669"/>
    <property type="project" value="TreeGrafter"/>
</dbReference>
<name>A0A4T0FGH4_9BASI</name>
<dbReference type="PANTHER" id="PTHR15002">
    <property type="entry name" value="RIBOSOMAL BIOGENESIS PROTEIN LAS1L"/>
    <property type="match status" value="1"/>
</dbReference>
<evidence type="ECO:0000256" key="8">
    <source>
        <dbReference type="ARBA" id="ARBA00023136"/>
    </source>
</evidence>
<dbReference type="EMBL" id="SPNW01000063">
    <property type="protein sequence ID" value="TIA87158.1"/>
    <property type="molecule type" value="Genomic_DNA"/>
</dbReference>
<dbReference type="Proteomes" id="UP000310189">
    <property type="component" value="Unassembled WGS sequence"/>
</dbReference>
<dbReference type="PANTHER" id="PTHR15002:SF0">
    <property type="entry name" value="RIBOSOMAL BIOGENESIS PROTEIN LAS1L"/>
    <property type="match status" value="1"/>
</dbReference>
<keyword evidence="3" id="KW-0813">Transport</keyword>
<evidence type="ECO:0000256" key="2">
    <source>
        <dbReference type="ARBA" id="ARBA00005699"/>
    </source>
</evidence>
<evidence type="ECO:0000313" key="11">
    <source>
        <dbReference type="Proteomes" id="UP000310189"/>
    </source>
</evidence>
<sequence length="275" mass="30488">MEALEMVNGEAVSYNQKQLLCSISLIRFVNGLVDPLQQFSFARSIHDLAKQIDLPLKFVQIRHSATHDNLPSLTVLRQSTQEALDWLKMRYWDVVLSTLEDGNVTLTSMETRLGDVHALLSSSSDCSTNDSQWSAATKFEPSPIGMLATTAITMAQKIIDSGLTILKRVGGGVERALGSYREPVFYNAQVTKELFKQVYQAEKLSPPSSFSQVASTWSSIFAKATQRQTYTQLLESGQWAKVGVIGLEAYGIFKIGEILGKRKLVGYGPKAQEHH</sequence>
<comment type="caution">
    <text evidence="10">The sequence shown here is derived from an EMBL/GenBank/DDBJ whole genome shotgun (WGS) entry which is preliminary data.</text>
</comment>
<dbReference type="GO" id="GO:0000460">
    <property type="term" value="P:maturation of 5.8S rRNA"/>
    <property type="evidence" value="ECO:0007669"/>
    <property type="project" value="TreeGrafter"/>
</dbReference>
<evidence type="ECO:0000256" key="6">
    <source>
        <dbReference type="ARBA" id="ARBA00023065"/>
    </source>
</evidence>
<keyword evidence="11" id="KW-1185">Reference proteome</keyword>
<evidence type="ECO:0000256" key="4">
    <source>
        <dbReference type="ARBA" id="ARBA00022547"/>
    </source>
</evidence>
<dbReference type="GO" id="GO:0090730">
    <property type="term" value="C:Las1 complex"/>
    <property type="evidence" value="ECO:0007669"/>
    <property type="project" value="InterPro"/>
</dbReference>
<dbReference type="GO" id="GO:0015986">
    <property type="term" value="P:proton motive force-driven ATP synthesis"/>
    <property type="evidence" value="ECO:0007669"/>
    <property type="project" value="InterPro"/>
</dbReference>
<dbReference type="Pfam" id="PF04031">
    <property type="entry name" value="Las1"/>
    <property type="match status" value="1"/>
</dbReference>
<dbReference type="InterPro" id="IPR007174">
    <property type="entry name" value="Las1"/>
</dbReference>
<dbReference type="GO" id="GO:0031966">
    <property type="term" value="C:mitochondrial membrane"/>
    <property type="evidence" value="ECO:0007669"/>
    <property type="project" value="UniProtKB-SubCell"/>
</dbReference>
<comment type="similarity">
    <text evidence="2">Belongs to the ATPase g subunit family.</text>
</comment>
<dbReference type="OrthoDB" id="437at2759"/>
<evidence type="ECO:0000256" key="9">
    <source>
        <dbReference type="ARBA" id="ARBA00023310"/>
    </source>
</evidence>
<accession>A0A4T0FGH4</accession>
<evidence type="ECO:0000256" key="3">
    <source>
        <dbReference type="ARBA" id="ARBA00022448"/>
    </source>
</evidence>
<dbReference type="GO" id="GO:0030687">
    <property type="term" value="C:preribosome, large subunit precursor"/>
    <property type="evidence" value="ECO:0007669"/>
    <property type="project" value="TreeGrafter"/>
</dbReference>
<evidence type="ECO:0000256" key="1">
    <source>
        <dbReference type="ARBA" id="ARBA00004325"/>
    </source>
</evidence>
<proteinExistence type="inferred from homology"/>
<dbReference type="GO" id="GO:0015078">
    <property type="term" value="F:proton transmembrane transporter activity"/>
    <property type="evidence" value="ECO:0007669"/>
    <property type="project" value="InterPro"/>
</dbReference>
<gene>
    <name evidence="10" type="ORF">E3P99_03344</name>
</gene>
<comment type="subcellular location">
    <subcellularLocation>
        <location evidence="1">Mitochondrion membrane</location>
    </subcellularLocation>
</comment>
<dbReference type="GO" id="GO:0004519">
    <property type="term" value="F:endonuclease activity"/>
    <property type="evidence" value="ECO:0007669"/>
    <property type="project" value="InterPro"/>
</dbReference>
<reference evidence="10 11" key="1">
    <citation type="submission" date="2019-03" db="EMBL/GenBank/DDBJ databases">
        <title>Sequencing 23 genomes of Wallemia ichthyophaga.</title>
        <authorList>
            <person name="Gostincar C."/>
        </authorList>
    </citation>
    <scope>NUCLEOTIDE SEQUENCE [LARGE SCALE GENOMIC DNA]</scope>
    <source>
        <strain evidence="10 11">EXF-5753</strain>
    </source>
</reference>
<organism evidence="10 11">
    <name type="scientific">Wallemia hederae</name>
    <dbReference type="NCBI Taxonomy" id="1540922"/>
    <lineage>
        <taxon>Eukaryota</taxon>
        <taxon>Fungi</taxon>
        <taxon>Dikarya</taxon>
        <taxon>Basidiomycota</taxon>
        <taxon>Wallemiomycotina</taxon>
        <taxon>Wallemiomycetes</taxon>
        <taxon>Wallemiales</taxon>
        <taxon>Wallemiaceae</taxon>
        <taxon>Wallemia</taxon>
    </lineage>
</organism>
<keyword evidence="6" id="KW-0406">Ion transport</keyword>
<dbReference type="InterPro" id="IPR006808">
    <property type="entry name" value="ATP_synth_F0_gsu_mt"/>
</dbReference>
<evidence type="ECO:0000256" key="5">
    <source>
        <dbReference type="ARBA" id="ARBA00022781"/>
    </source>
</evidence>
<keyword evidence="4" id="KW-0138">CF(0)</keyword>
<dbReference type="Pfam" id="PF04718">
    <property type="entry name" value="ATP-synt_G"/>
    <property type="match status" value="1"/>
</dbReference>
<keyword evidence="8" id="KW-0472">Membrane</keyword>
<keyword evidence="9" id="KW-0066">ATP synthesis</keyword>
<keyword evidence="5" id="KW-0375">Hydrogen ion transport</keyword>
<dbReference type="AlphaFoldDB" id="A0A4T0FGH4"/>
<keyword evidence="7" id="KW-0496">Mitochondrion</keyword>